<comment type="caution">
    <text evidence="2">The sequence shown here is derived from an EMBL/GenBank/DDBJ whole genome shotgun (WGS) entry which is preliminary data.</text>
</comment>
<protein>
    <submittedName>
        <fullName evidence="2">Uncharacterized protein</fullName>
    </submittedName>
</protein>
<feature type="compositionally biased region" description="Basic and acidic residues" evidence="1">
    <location>
        <begin position="47"/>
        <end position="62"/>
    </location>
</feature>
<feature type="region of interest" description="Disordered" evidence="1">
    <location>
        <begin position="1"/>
        <end position="62"/>
    </location>
</feature>
<feature type="compositionally biased region" description="Acidic residues" evidence="1">
    <location>
        <begin position="28"/>
        <end position="39"/>
    </location>
</feature>
<organism evidence="2 3">
    <name type="scientific">Merluccius polli</name>
    <name type="common">Benguela hake</name>
    <name type="synonym">Merluccius cadenati</name>
    <dbReference type="NCBI Taxonomy" id="89951"/>
    <lineage>
        <taxon>Eukaryota</taxon>
        <taxon>Metazoa</taxon>
        <taxon>Chordata</taxon>
        <taxon>Craniata</taxon>
        <taxon>Vertebrata</taxon>
        <taxon>Euteleostomi</taxon>
        <taxon>Actinopterygii</taxon>
        <taxon>Neopterygii</taxon>
        <taxon>Teleostei</taxon>
        <taxon>Neoteleostei</taxon>
        <taxon>Acanthomorphata</taxon>
        <taxon>Zeiogadaria</taxon>
        <taxon>Gadariae</taxon>
        <taxon>Gadiformes</taxon>
        <taxon>Gadoidei</taxon>
        <taxon>Merlucciidae</taxon>
        <taxon>Merluccius</taxon>
    </lineage>
</organism>
<evidence type="ECO:0000313" key="2">
    <source>
        <dbReference type="EMBL" id="KAK0140051.1"/>
    </source>
</evidence>
<proteinExistence type="predicted"/>
<sequence>MDIIPGADDDNTVEPGESLQESSKEAASEEEASEDDDPDPPPAVNYRQRETVTKEVDLWSPG</sequence>
<dbReference type="EMBL" id="JAOPHQ010004272">
    <property type="protein sequence ID" value="KAK0140051.1"/>
    <property type="molecule type" value="Genomic_DNA"/>
</dbReference>
<gene>
    <name evidence="2" type="ORF">N1851_023015</name>
</gene>
<name>A0AA47MH88_MERPO</name>
<dbReference type="Proteomes" id="UP001174136">
    <property type="component" value="Unassembled WGS sequence"/>
</dbReference>
<evidence type="ECO:0000256" key="1">
    <source>
        <dbReference type="SAM" id="MobiDB-lite"/>
    </source>
</evidence>
<accession>A0AA47MH88</accession>
<dbReference type="AlphaFoldDB" id="A0AA47MH88"/>
<keyword evidence="3" id="KW-1185">Reference proteome</keyword>
<evidence type="ECO:0000313" key="3">
    <source>
        <dbReference type="Proteomes" id="UP001174136"/>
    </source>
</evidence>
<reference evidence="2" key="1">
    <citation type="journal article" date="2023" name="Front. Mar. Sci.">
        <title>A new Merluccius polli reference genome to investigate the effects of global change in West African waters.</title>
        <authorList>
            <person name="Mateo J.L."/>
            <person name="Blanco-Fernandez C."/>
            <person name="Garcia-Vazquez E."/>
            <person name="Machado-Schiaffino G."/>
        </authorList>
    </citation>
    <scope>NUCLEOTIDE SEQUENCE</scope>
    <source>
        <strain evidence="2">C29</strain>
        <tissue evidence="2">Fin</tissue>
    </source>
</reference>